<dbReference type="GO" id="GO:0004563">
    <property type="term" value="F:beta-N-acetylhexosaminidase activity"/>
    <property type="evidence" value="ECO:0007669"/>
    <property type="project" value="UniProtKB-EC"/>
</dbReference>
<dbReference type="Pfam" id="PF00728">
    <property type="entry name" value="Glyco_hydro_20"/>
    <property type="match status" value="1"/>
</dbReference>
<dbReference type="CDD" id="cd06563">
    <property type="entry name" value="GH20_chitobiase-like"/>
    <property type="match status" value="1"/>
</dbReference>
<keyword evidence="4 9" id="KW-0378">Hydrolase</keyword>
<dbReference type="PANTHER" id="PTHR22600">
    <property type="entry name" value="BETA-HEXOSAMINIDASE"/>
    <property type="match status" value="1"/>
</dbReference>
<comment type="similarity">
    <text evidence="2">Belongs to the glycosyl hydrolase 20 family.</text>
</comment>
<evidence type="ECO:0000256" key="6">
    <source>
        <dbReference type="PIRSR" id="PIRSR625705-1"/>
    </source>
</evidence>
<comment type="caution">
    <text evidence="9">The sequence shown here is derived from an EMBL/GenBank/DDBJ whole genome shotgun (WGS) entry which is preliminary data.</text>
</comment>
<evidence type="ECO:0000259" key="8">
    <source>
        <dbReference type="Pfam" id="PF02838"/>
    </source>
</evidence>
<dbReference type="InterPro" id="IPR015882">
    <property type="entry name" value="HEX_bac_N"/>
</dbReference>
<proteinExistence type="inferred from homology"/>
<keyword evidence="10" id="KW-1185">Reference proteome</keyword>
<dbReference type="GO" id="GO:0005975">
    <property type="term" value="P:carbohydrate metabolic process"/>
    <property type="evidence" value="ECO:0007669"/>
    <property type="project" value="InterPro"/>
</dbReference>
<dbReference type="InterPro" id="IPR029018">
    <property type="entry name" value="Hex-like_dom2"/>
</dbReference>
<dbReference type="Gene3D" id="3.20.20.80">
    <property type="entry name" value="Glycosidases"/>
    <property type="match status" value="1"/>
</dbReference>
<comment type="catalytic activity">
    <reaction evidence="1">
        <text>Hydrolysis of terminal non-reducing N-acetyl-D-hexosamine residues in N-acetyl-beta-D-hexosaminides.</text>
        <dbReference type="EC" id="3.2.1.52"/>
    </reaction>
</comment>
<feature type="domain" description="Glycoside hydrolase family 20 catalytic" evidence="7">
    <location>
        <begin position="141"/>
        <end position="484"/>
    </location>
</feature>
<dbReference type="SUPFAM" id="SSF55545">
    <property type="entry name" value="beta-N-acetylhexosaminidase-like domain"/>
    <property type="match status" value="1"/>
</dbReference>
<organism evidence="9 10">
    <name type="scientific">Hufsiella arboris</name>
    <dbReference type="NCBI Taxonomy" id="2695275"/>
    <lineage>
        <taxon>Bacteria</taxon>
        <taxon>Pseudomonadati</taxon>
        <taxon>Bacteroidota</taxon>
        <taxon>Sphingobacteriia</taxon>
        <taxon>Sphingobacteriales</taxon>
        <taxon>Sphingobacteriaceae</taxon>
        <taxon>Hufsiella</taxon>
    </lineage>
</organism>
<evidence type="ECO:0000256" key="4">
    <source>
        <dbReference type="ARBA" id="ARBA00022801"/>
    </source>
</evidence>
<feature type="active site" description="Proton donor" evidence="6">
    <location>
        <position position="316"/>
    </location>
</feature>
<reference evidence="9 10" key="1">
    <citation type="submission" date="2019-11" db="EMBL/GenBank/DDBJ databases">
        <title>Pedobacter sp. HMF7647 Genome sequencing and assembly.</title>
        <authorList>
            <person name="Kang H."/>
            <person name="Kim H."/>
            <person name="Joh K."/>
        </authorList>
    </citation>
    <scope>NUCLEOTIDE SEQUENCE [LARGE SCALE GENOMIC DNA]</scope>
    <source>
        <strain evidence="9 10">HMF7647</strain>
    </source>
</reference>
<evidence type="ECO:0000313" key="10">
    <source>
        <dbReference type="Proteomes" id="UP000466586"/>
    </source>
</evidence>
<dbReference type="PANTHER" id="PTHR22600:SF57">
    <property type="entry name" value="BETA-N-ACETYLHEXOSAMINIDASE"/>
    <property type="match status" value="1"/>
</dbReference>
<evidence type="ECO:0000259" key="7">
    <source>
        <dbReference type="Pfam" id="PF00728"/>
    </source>
</evidence>
<evidence type="ECO:0000256" key="3">
    <source>
        <dbReference type="ARBA" id="ARBA00012663"/>
    </source>
</evidence>
<dbReference type="AlphaFoldDB" id="A0A7K1YA04"/>
<evidence type="ECO:0000256" key="1">
    <source>
        <dbReference type="ARBA" id="ARBA00001231"/>
    </source>
</evidence>
<dbReference type="PIRSF" id="PIRSF001093">
    <property type="entry name" value="B-hxosamndse_ab_euk"/>
    <property type="match status" value="1"/>
</dbReference>
<dbReference type="GO" id="GO:0030203">
    <property type="term" value="P:glycosaminoglycan metabolic process"/>
    <property type="evidence" value="ECO:0007669"/>
    <property type="project" value="TreeGrafter"/>
</dbReference>
<dbReference type="InterPro" id="IPR017853">
    <property type="entry name" value="GH"/>
</dbReference>
<dbReference type="GO" id="GO:0016020">
    <property type="term" value="C:membrane"/>
    <property type="evidence" value="ECO:0007669"/>
    <property type="project" value="TreeGrafter"/>
</dbReference>
<name>A0A7K1YA04_9SPHI</name>
<dbReference type="InterPro" id="IPR015883">
    <property type="entry name" value="Glyco_hydro_20_cat"/>
</dbReference>
<dbReference type="InterPro" id="IPR025705">
    <property type="entry name" value="Beta_hexosaminidase_sua/sub"/>
</dbReference>
<sequence>MLGSVKAVFAQPAIIPQPAEISFPANSGSFIINQKTLLENSSATQNSADFFNDYLIQVYGFGLKSLPAKGSKNKIKLDISKDSGGKEGSYSLNVSKGLIHIQAADPSGVFYGIQSLIQLLPTEKKAQLNVPFISVKDEPRFAYRGMHLDVGRHFFPVSFVKKYIDYIALHKMNYFHWHLTDDQGWRIEIKKYPQLTQVGGYRNGTIIGKYPGTGNDGIRYGGFYTQEEVKGVVQYAAKRYVTIIPEIEMPGHASAALTAYPNLGCTGGPYHVQQTWGVFKDVFCAGNDSVFNFLQDVIDEVIPLFPAKYVHVGGDECPKDSWKTCPKCQKRIKENNLKDEHELQSYFIQRMEKYINSKGKTVIGWDEILEGGLAPNALVMSWRGEAGGIEAAKQHHQVIMTPTTYVYFDYAQSKPDDSLTIGGYIPLEKVYNYEPIPKELAADEQQYILGAQANLWTEYIPGPSKVEYMIFPRMTALSEVLWSPKTSKNWESFQSRLQTQYKRYKLWGASSGKPPVSEASNSGR</sequence>
<accession>A0A7K1YA04</accession>
<dbReference type="Proteomes" id="UP000466586">
    <property type="component" value="Unassembled WGS sequence"/>
</dbReference>
<keyword evidence="5" id="KW-0326">Glycosidase</keyword>
<evidence type="ECO:0000256" key="2">
    <source>
        <dbReference type="ARBA" id="ARBA00006285"/>
    </source>
</evidence>
<dbReference type="Pfam" id="PF02838">
    <property type="entry name" value="Glyco_hydro_20b"/>
    <property type="match status" value="1"/>
</dbReference>
<dbReference type="PRINTS" id="PR00738">
    <property type="entry name" value="GLHYDRLASE20"/>
</dbReference>
<dbReference type="Gene3D" id="3.30.379.10">
    <property type="entry name" value="Chitobiase/beta-hexosaminidase domain 2-like"/>
    <property type="match status" value="1"/>
</dbReference>
<feature type="domain" description="Beta-hexosaminidase bacterial type N-terminal" evidence="8">
    <location>
        <begin position="11"/>
        <end position="137"/>
    </location>
</feature>
<evidence type="ECO:0000256" key="5">
    <source>
        <dbReference type="ARBA" id="ARBA00023295"/>
    </source>
</evidence>
<dbReference type="EC" id="3.2.1.52" evidence="3"/>
<dbReference type="EMBL" id="WVHT01000003">
    <property type="protein sequence ID" value="MXV51171.1"/>
    <property type="molecule type" value="Genomic_DNA"/>
</dbReference>
<evidence type="ECO:0000313" key="9">
    <source>
        <dbReference type="EMBL" id="MXV51171.1"/>
    </source>
</evidence>
<dbReference type="SUPFAM" id="SSF51445">
    <property type="entry name" value="(Trans)glycosidases"/>
    <property type="match status" value="1"/>
</dbReference>
<gene>
    <name evidence="9" type="ORF">GS399_09340</name>
</gene>
<protein>
    <recommendedName>
        <fullName evidence="3">beta-N-acetylhexosaminidase</fullName>
        <ecNumber evidence="3">3.2.1.52</ecNumber>
    </recommendedName>
</protein>